<name>A0A5C5RS22_9ACTN</name>
<evidence type="ECO:0000256" key="1">
    <source>
        <dbReference type="ARBA" id="ARBA00022723"/>
    </source>
</evidence>
<evidence type="ECO:0000313" key="6">
    <source>
        <dbReference type="EMBL" id="TWS25041.1"/>
    </source>
</evidence>
<dbReference type="GO" id="GO:0007165">
    <property type="term" value="P:signal transduction"/>
    <property type="evidence" value="ECO:0007669"/>
    <property type="project" value="TreeGrafter"/>
</dbReference>
<dbReference type="Pfam" id="PF00459">
    <property type="entry name" value="Inositol_P"/>
    <property type="match status" value="1"/>
</dbReference>
<dbReference type="Gene3D" id="3.40.190.80">
    <property type="match status" value="1"/>
</dbReference>
<evidence type="ECO:0000313" key="7">
    <source>
        <dbReference type="Proteomes" id="UP000319792"/>
    </source>
</evidence>
<keyword evidence="3 4" id="KW-0460">Magnesium</keyword>
<accession>A0A5C5RS22</accession>
<feature type="binding site" evidence="4">
    <location>
        <position position="119"/>
    </location>
    <ligand>
        <name>Mg(2+)</name>
        <dbReference type="ChEBI" id="CHEBI:18420"/>
        <label>1</label>
        <note>catalytic</note>
    </ligand>
</feature>
<dbReference type="PANTHER" id="PTHR20854">
    <property type="entry name" value="INOSITOL MONOPHOSPHATASE"/>
    <property type="match status" value="1"/>
</dbReference>
<organism evidence="6 7">
    <name type="scientific">Tsukamurella sputi</name>
    <dbReference type="NCBI Taxonomy" id="2591848"/>
    <lineage>
        <taxon>Bacteria</taxon>
        <taxon>Bacillati</taxon>
        <taxon>Actinomycetota</taxon>
        <taxon>Actinomycetes</taxon>
        <taxon>Mycobacteriales</taxon>
        <taxon>Tsukamurellaceae</taxon>
        <taxon>Tsukamurella</taxon>
    </lineage>
</organism>
<feature type="binding site" evidence="4">
    <location>
        <position position="117"/>
    </location>
    <ligand>
        <name>Mg(2+)</name>
        <dbReference type="ChEBI" id="CHEBI:18420"/>
        <label>1</label>
        <note>catalytic</note>
    </ligand>
</feature>
<proteinExistence type="predicted"/>
<evidence type="ECO:0000256" key="5">
    <source>
        <dbReference type="SAM" id="MobiDB-lite"/>
    </source>
</evidence>
<comment type="cofactor">
    <cofactor evidence="4">
        <name>Mg(2+)</name>
        <dbReference type="ChEBI" id="CHEBI:18420"/>
    </cofactor>
</comment>
<evidence type="ECO:0000256" key="3">
    <source>
        <dbReference type="ARBA" id="ARBA00022842"/>
    </source>
</evidence>
<dbReference type="EMBL" id="VIGV01000002">
    <property type="protein sequence ID" value="TWS25041.1"/>
    <property type="molecule type" value="Genomic_DNA"/>
</dbReference>
<keyword evidence="1 4" id="KW-0479">Metal-binding</keyword>
<keyword evidence="7" id="KW-1185">Reference proteome</keyword>
<dbReference type="PANTHER" id="PTHR20854:SF4">
    <property type="entry name" value="INOSITOL-1-MONOPHOSPHATASE-RELATED"/>
    <property type="match status" value="1"/>
</dbReference>
<comment type="caution">
    <text evidence="6">The sequence shown here is derived from an EMBL/GenBank/DDBJ whole genome shotgun (WGS) entry which is preliminary data.</text>
</comment>
<dbReference type="Proteomes" id="UP000319792">
    <property type="component" value="Unassembled WGS sequence"/>
</dbReference>
<dbReference type="InterPro" id="IPR000760">
    <property type="entry name" value="Inositol_monophosphatase-like"/>
</dbReference>
<feature type="binding site" evidence="4">
    <location>
        <position position="238"/>
    </location>
    <ligand>
        <name>Mg(2+)</name>
        <dbReference type="ChEBI" id="CHEBI:18420"/>
        <label>1</label>
        <note>catalytic</note>
    </ligand>
</feature>
<dbReference type="GO" id="GO:0006020">
    <property type="term" value="P:inositol metabolic process"/>
    <property type="evidence" value="ECO:0007669"/>
    <property type="project" value="TreeGrafter"/>
</dbReference>
<feature type="region of interest" description="Disordered" evidence="5">
    <location>
        <begin position="1"/>
        <end position="34"/>
    </location>
</feature>
<feature type="binding site" evidence="4">
    <location>
        <position position="120"/>
    </location>
    <ligand>
        <name>Mg(2+)</name>
        <dbReference type="ChEBI" id="CHEBI:18420"/>
        <label>1</label>
        <note>catalytic</note>
    </ligand>
</feature>
<sequence>MGRAHDLDHCSAARPSSTGNLHRRTAPMQTIPDDVGSTVARPVLDILRSAGEISRSWFDRGRLDVETKADGSPVTRADRETEGSLRDALTALYPDDGIVGEEFGTVEGTSGDRWIIDPIDGTKSFVHGVPLYANLLAHEVQGRIVFGAINLPSLGVLVHAEIGRGCFRNGRRVSVSDRTDLAGAHVMATWLEDWPSEVITRLHDRGAVLRTWGDAFGYALVASGDVDALVDYTAQTYDLAPMPVIITEAGGRFTDLRGDDRFDSGHGIATNGHIHGDVLRLVNEGIS</sequence>
<dbReference type="Gene3D" id="3.30.540.10">
    <property type="entry name" value="Fructose-1,6-Bisphosphatase, subunit A, domain 1"/>
    <property type="match status" value="1"/>
</dbReference>
<dbReference type="GO" id="GO:0046872">
    <property type="term" value="F:metal ion binding"/>
    <property type="evidence" value="ECO:0007669"/>
    <property type="project" value="UniProtKB-KW"/>
</dbReference>
<protein>
    <recommendedName>
        <fullName evidence="8">Histidinol-phosphatase</fullName>
    </recommendedName>
</protein>
<dbReference type="PROSITE" id="PS00629">
    <property type="entry name" value="IMP_1"/>
    <property type="match status" value="1"/>
</dbReference>
<evidence type="ECO:0000256" key="2">
    <source>
        <dbReference type="ARBA" id="ARBA00022801"/>
    </source>
</evidence>
<evidence type="ECO:0008006" key="8">
    <source>
        <dbReference type="Google" id="ProtNLM"/>
    </source>
</evidence>
<dbReference type="SUPFAM" id="SSF56655">
    <property type="entry name" value="Carbohydrate phosphatase"/>
    <property type="match status" value="1"/>
</dbReference>
<feature type="compositionally biased region" description="Basic and acidic residues" evidence="5">
    <location>
        <begin position="1"/>
        <end position="11"/>
    </location>
</feature>
<gene>
    <name evidence="6" type="ORF">FK268_07385</name>
</gene>
<feature type="binding site" evidence="4">
    <location>
        <position position="101"/>
    </location>
    <ligand>
        <name>Mg(2+)</name>
        <dbReference type="ChEBI" id="CHEBI:18420"/>
        <label>1</label>
        <note>catalytic</note>
    </ligand>
</feature>
<dbReference type="PRINTS" id="PR00377">
    <property type="entry name" value="IMPHPHTASES"/>
</dbReference>
<keyword evidence="2" id="KW-0378">Hydrolase</keyword>
<dbReference type="GO" id="GO:0008934">
    <property type="term" value="F:inositol monophosphate 1-phosphatase activity"/>
    <property type="evidence" value="ECO:0007669"/>
    <property type="project" value="TreeGrafter"/>
</dbReference>
<dbReference type="AlphaFoldDB" id="A0A5C5RS22"/>
<dbReference type="InterPro" id="IPR020583">
    <property type="entry name" value="Inositol_monoP_metal-BS"/>
</dbReference>
<reference evidence="6 7" key="1">
    <citation type="submission" date="2019-08" db="EMBL/GenBank/DDBJ databases">
        <title>Tsukamurella conjunctivitidis sp. nov., Tsukamurella assacharolytica sp. nov. and Tsukamurella sputae sp. nov. isolated from patients with conjunctivitis, bacteraemia (lymphoma) and respiratory infection (sputum) in Hong Kong.</title>
        <authorList>
            <person name="Fok K.M.N."/>
            <person name="Fong J.Y.H."/>
        </authorList>
    </citation>
    <scope>NUCLEOTIDE SEQUENCE [LARGE SCALE GENOMIC DNA]</scope>
    <source>
        <strain evidence="6 7">HKU70</strain>
    </source>
</reference>
<evidence type="ECO:0000256" key="4">
    <source>
        <dbReference type="PIRSR" id="PIRSR600760-2"/>
    </source>
</evidence>